<reference evidence="3 4" key="1">
    <citation type="journal article" date="2017" name="Syst. Appl. Microbiol.">
        <title>Soybeans inoculated with root zone soils of Canadian native legumes harbour diverse and novel Bradyrhizobium spp. that possess agricultural potential.</title>
        <authorList>
            <person name="Bromfield E.S.P."/>
            <person name="Cloutier S."/>
            <person name="Tambong J.T."/>
            <person name="Tran Thi T.V."/>
        </authorList>
    </citation>
    <scope>NUCLEOTIDE SEQUENCE [LARGE SCALE GENOMIC DNA]</scope>
    <source>
        <strain evidence="3 4">323S2</strain>
    </source>
</reference>
<dbReference type="SUPFAM" id="SSF82171">
    <property type="entry name" value="DPP6 N-terminal domain-like"/>
    <property type="match status" value="1"/>
</dbReference>
<reference evidence="2" key="2">
    <citation type="submission" date="2020-06" db="EMBL/GenBank/DDBJ databases">
        <title>Whole Genome Sequence of Bradyrhizobium sp. Strain 323S2.</title>
        <authorList>
            <person name="Bromfield E.S.P."/>
        </authorList>
    </citation>
    <scope>NUCLEOTIDE SEQUENCE [LARGE SCALE GENOMIC DNA]</scope>
    <source>
        <strain evidence="2">323S2</strain>
    </source>
</reference>
<dbReference type="Proteomes" id="UP000564836">
    <property type="component" value="Plasmid pBb323S2c"/>
</dbReference>
<gene>
    <name evidence="3" type="ORF">G6321_00003095</name>
    <name evidence="2" type="ORF">G6321_55100</name>
</gene>
<proteinExistence type="predicted"/>
<dbReference type="RefSeq" id="WP_166354696.1">
    <property type="nucleotide sequence ID" value="NZ_CP049702.1"/>
</dbReference>
<reference evidence="3 4" key="3">
    <citation type="journal article" date="2022" name="Int. J. Syst. Evol. Microbiol.">
        <title>Strains of Bradyrhizobium barranii sp. nov. associated with legumes native to Canada are symbionts of soybeans and belong to different subspecies (subsp. barranii subsp. nov. and subsp. apii subsp. nov.) and symbiovars (sv. glycinearum and sv. septentrionale).</title>
        <authorList>
            <person name="Bromfield E.S.P."/>
            <person name="Cloutier S."/>
            <person name="Wasai-Hara S."/>
            <person name="Minamisawa K."/>
        </authorList>
    </citation>
    <scope>NUCLEOTIDE SEQUENCE [LARGE SCALE GENOMIC DNA]</scope>
    <source>
        <strain evidence="4">323S2</strain>
        <plasmid evidence="3 4">pBb323S2c</plasmid>
    </source>
</reference>
<dbReference type="GO" id="GO:0004197">
    <property type="term" value="F:cysteine-type endopeptidase activity"/>
    <property type="evidence" value="ECO:0007669"/>
    <property type="project" value="InterPro"/>
</dbReference>
<evidence type="ECO:0000313" key="2">
    <source>
        <dbReference type="EMBL" id="NYY97001.1"/>
    </source>
</evidence>
<evidence type="ECO:0000313" key="3">
    <source>
        <dbReference type="EMBL" id="UGX89919.1"/>
    </source>
</evidence>
<dbReference type="Pfam" id="PF00656">
    <property type="entry name" value="Peptidase_C14"/>
    <property type="match status" value="1"/>
</dbReference>
<evidence type="ECO:0000313" key="4">
    <source>
        <dbReference type="Proteomes" id="UP000564836"/>
    </source>
</evidence>
<evidence type="ECO:0000259" key="1">
    <source>
        <dbReference type="Pfam" id="PF00656"/>
    </source>
</evidence>
<geneLocation type="plasmid" evidence="3 4">
    <name>pBb323S2c</name>
</geneLocation>
<dbReference type="InterPro" id="IPR011600">
    <property type="entry name" value="Pept_C14_caspase"/>
</dbReference>
<dbReference type="EMBL" id="CP088279">
    <property type="protein sequence ID" value="UGX89919.1"/>
    <property type="molecule type" value="Genomic_DNA"/>
</dbReference>
<dbReference type="Gene3D" id="3.40.50.1460">
    <property type="match status" value="1"/>
</dbReference>
<dbReference type="Gene3D" id="2.130.10.10">
    <property type="entry name" value="YVTN repeat-like/Quinoprotein amine dehydrogenase"/>
    <property type="match status" value="1"/>
</dbReference>
<dbReference type="AlphaFoldDB" id="A0A7Z0QN20"/>
<organism evidence="2">
    <name type="scientific">Bradyrhizobium barranii subsp. barranii</name>
    <dbReference type="NCBI Taxonomy" id="2823807"/>
    <lineage>
        <taxon>Bacteria</taxon>
        <taxon>Pseudomonadati</taxon>
        <taxon>Pseudomonadota</taxon>
        <taxon>Alphaproteobacteria</taxon>
        <taxon>Hyphomicrobiales</taxon>
        <taxon>Nitrobacteraceae</taxon>
        <taxon>Bradyrhizobium</taxon>
        <taxon>Bradyrhizobium barranii</taxon>
    </lineage>
</organism>
<dbReference type="InterPro" id="IPR015943">
    <property type="entry name" value="WD40/YVTN_repeat-like_dom_sf"/>
</dbReference>
<name>A0A7Z0QN20_9BRAD</name>
<feature type="domain" description="Peptidase C14 caspase" evidence="1">
    <location>
        <begin position="958"/>
        <end position="1184"/>
    </location>
</feature>
<keyword evidence="3" id="KW-0614">Plasmid</keyword>
<protein>
    <submittedName>
        <fullName evidence="2">Caspase family protein</fullName>
    </submittedName>
</protein>
<dbReference type="EMBL" id="JACBFH010000005">
    <property type="protein sequence ID" value="NYY97001.1"/>
    <property type="molecule type" value="Genomic_DNA"/>
</dbReference>
<accession>A0A7Z0QN20</accession>
<sequence>MNSARLFLCFVILLWGASNDPATSEESGPQLARQILLPLLTKSDWQSSSFSDDGRLLLVIDETRSFVLDVQSGRELRPVKLTGGDVLIWARPRPTSYEWIAATTAGRFLRVDATTGTTETLFDLRDRLGKAAYRTKAIAFEFLGATEFVAFVRTPRERPNEGGGTYGWNDQTLFSYDVGSKKFTGFRAVTSDEFMTNLDASVAVLPSRGLVAIFDPKSTASITIWTAKTAAAEADRFSLSCTISQSSENYAVAVVPYRNGFVAFGKAATADYVGEEIFTTAACHDPVPGEERAGPAAPAACHWNLAGPPIVTASAGPSDGEFVVVRQTLDLEHALLSTSHCGSTRQAMANVGEFYRPWRMASDAKIIADKGLAEAEEFNVRAFPDKHGYVVNAAGMLTWIPLDGTRPRQIVELVGSPTSVLEIEAGPGFIINGSILGPLKIFDTQVSRLRNVMYDYGTYYEKAWIYNKPYAVVRGLGAVALLEFNGGLTFYAARSDVDEATLPKPTHLKVDRPGGLCVSDDGRRVLVVSEENVVQRFQRKAGTGEFTEAARLSLGPGLHLYKIACDATADHAAISDSLTDKIFIVHAGKAKLSLFQTMSVKGSSSLTTRPSFSSDARLLAIGGDLFSRTDRTHRFSKTNLQFNPKRIVFSDDGKKVLSIGGKTSLYSVNRAKRGAVALLPLPGDFGDAGDGAFLENGAVLLSRSSEDLEVRSLSNTLIGQLLLGKDEDWVFTDAAGRFDLNDIEKQAAGYWVMPDDPLRALPPAIFMRDYYEPRLMRRLMDCHANQSASDPSCSDFRTLRAVTSLNRVQPDVKIVSINPETDKPDEVVVTVSVTSVEPSPSTVGIGQRRESGAYDLRLFRRGQLVRQLPEIEKPDALDTGTQEEVLARWRSQRPLLNGSRNAVFTFRHVLLPGGAANSTVEFSAYAFNEDRVKSETFYRPFELKAPLEKKRRAYLVAVGVSAYESPAWDLRYAENDARRLNAVLEPRLKATGKYEDVTSVAITSSWTLNKDGQRSLITKDATKANVKAVLDVLSGLGRAEDLPPGLVAHGTLRKAEPDDLVVILYSSHGYADRNGNFFVFPYDIGVTPFKKVTDAVLARAISSSDLSSWLRHVDAGEMVMVIDACHSAASVEGGAFKPGPMGSKGLGQMAYDKGIRILASTRADDLAWESESTKQGLLSFALVQDGIVDGKADNRPTDGSIGIGEWLTYGTERVPQLYRDDRTRTGARSGVRLTVFDSNTHYSRVVESENGDVTNQTQRPALFSYRREKDPELVRK</sequence>
<dbReference type="GO" id="GO:0006508">
    <property type="term" value="P:proteolysis"/>
    <property type="evidence" value="ECO:0007669"/>
    <property type="project" value="InterPro"/>
</dbReference>